<keyword evidence="7" id="KW-1185">Reference proteome</keyword>
<evidence type="ECO:0000256" key="4">
    <source>
        <dbReference type="SAM" id="MobiDB-lite"/>
    </source>
</evidence>
<accession>A0A2C9D5X8</accession>
<dbReference type="PROSITE" id="PS00041">
    <property type="entry name" value="HTH_ARAC_FAMILY_1"/>
    <property type="match status" value="1"/>
</dbReference>
<dbReference type="GO" id="GO:0003700">
    <property type="term" value="F:DNA-binding transcription factor activity"/>
    <property type="evidence" value="ECO:0007669"/>
    <property type="project" value="InterPro"/>
</dbReference>
<dbReference type="Pfam" id="PF14525">
    <property type="entry name" value="AraC_binding_2"/>
    <property type="match status" value="1"/>
</dbReference>
<dbReference type="GO" id="GO:0043565">
    <property type="term" value="F:sequence-specific DNA binding"/>
    <property type="evidence" value="ECO:0007669"/>
    <property type="project" value="InterPro"/>
</dbReference>
<keyword evidence="3" id="KW-0804">Transcription</keyword>
<dbReference type="Gene3D" id="1.10.10.60">
    <property type="entry name" value="Homeodomain-like"/>
    <property type="match status" value="1"/>
</dbReference>
<keyword evidence="2" id="KW-0238">DNA-binding</keyword>
<dbReference type="InterPro" id="IPR020449">
    <property type="entry name" value="Tscrpt_reg_AraC-type_HTH"/>
</dbReference>
<protein>
    <submittedName>
        <fullName evidence="6">Transcriptional activator NphR</fullName>
    </submittedName>
</protein>
<dbReference type="GO" id="GO:0016811">
    <property type="term" value="F:hydrolase activity, acting on carbon-nitrogen (but not peptide) bonds, in linear amides"/>
    <property type="evidence" value="ECO:0007669"/>
    <property type="project" value="InterPro"/>
</dbReference>
<dbReference type="InterPro" id="IPR018060">
    <property type="entry name" value="HTH_AraC"/>
</dbReference>
<dbReference type="AlphaFoldDB" id="A0A2C9D5X8"/>
<dbReference type="PROSITE" id="PS01124">
    <property type="entry name" value="HTH_ARAC_FAMILY_2"/>
    <property type="match status" value="1"/>
</dbReference>
<dbReference type="Pfam" id="PF12833">
    <property type="entry name" value="HTH_18"/>
    <property type="match status" value="1"/>
</dbReference>
<evidence type="ECO:0000313" key="6">
    <source>
        <dbReference type="EMBL" id="SON55653.1"/>
    </source>
</evidence>
<dbReference type="Gene3D" id="3.10.28.20">
    <property type="entry name" value="Acetamidase/Formamidase-like domains"/>
    <property type="match status" value="1"/>
</dbReference>
<reference evidence="7" key="1">
    <citation type="submission" date="2017-09" db="EMBL/GenBank/DDBJ databases">
        <title>Genome sequence of Nannocystis excedens DSM 71.</title>
        <authorList>
            <person name="Blom J."/>
        </authorList>
    </citation>
    <scope>NUCLEOTIDE SEQUENCE [LARGE SCALE GENOMIC DNA]</scope>
    <source>
        <strain evidence="7">type strain: E19</strain>
    </source>
</reference>
<dbReference type="Proteomes" id="UP000223606">
    <property type="component" value="Chromosome 1"/>
</dbReference>
<feature type="region of interest" description="Disordered" evidence="4">
    <location>
        <begin position="367"/>
        <end position="405"/>
    </location>
</feature>
<dbReference type="SUPFAM" id="SSF141130">
    <property type="entry name" value="Acetamidase/Formamidase-like"/>
    <property type="match status" value="1"/>
</dbReference>
<dbReference type="KEGG" id="hdi:HDIA_2112"/>
<name>A0A2C9D5X8_9HYPH</name>
<dbReference type="InterPro" id="IPR018062">
    <property type="entry name" value="HTH_AraC-typ_CS"/>
</dbReference>
<evidence type="ECO:0000256" key="1">
    <source>
        <dbReference type="ARBA" id="ARBA00023015"/>
    </source>
</evidence>
<feature type="domain" description="HTH araC/xylS-type" evidence="5">
    <location>
        <begin position="246"/>
        <end position="347"/>
    </location>
</feature>
<dbReference type="SMART" id="SM00342">
    <property type="entry name" value="HTH_ARAC"/>
    <property type="match status" value="1"/>
</dbReference>
<evidence type="ECO:0000259" key="5">
    <source>
        <dbReference type="PROSITE" id="PS01124"/>
    </source>
</evidence>
<feature type="compositionally biased region" description="Basic and acidic residues" evidence="4">
    <location>
        <begin position="386"/>
        <end position="397"/>
    </location>
</feature>
<dbReference type="InterPro" id="IPR009057">
    <property type="entry name" value="Homeodomain-like_sf"/>
</dbReference>
<dbReference type="InterPro" id="IPR004304">
    <property type="entry name" value="FmdA_AmdA"/>
</dbReference>
<dbReference type="PANTHER" id="PTHR31891">
    <property type="entry name" value="FORMAMIDASE C869.04-RELATED"/>
    <property type="match status" value="1"/>
</dbReference>
<dbReference type="InterPro" id="IPR035418">
    <property type="entry name" value="AraC-bd_2"/>
</dbReference>
<gene>
    <name evidence="6" type="primary">nphR</name>
    <name evidence="6" type="ORF">HDIA_2112</name>
</gene>
<dbReference type="PRINTS" id="PR00032">
    <property type="entry name" value="HTHARAC"/>
</dbReference>
<organism evidence="6 7">
    <name type="scientific">Hartmannibacter diazotrophicus</name>
    <dbReference type="NCBI Taxonomy" id="1482074"/>
    <lineage>
        <taxon>Bacteria</taxon>
        <taxon>Pseudomonadati</taxon>
        <taxon>Pseudomonadota</taxon>
        <taxon>Alphaproteobacteria</taxon>
        <taxon>Hyphomicrobiales</taxon>
        <taxon>Pleomorphomonadaceae</taxon>
        <taxon>Hartmannibacter</taxon>
    </lineage>
</organism>
<sequence>MASEWGKVDGKPAKNAGSPGFGYGLLPPALQHPDATMNIQQFISESYPEGAREEAWRDVLRIFALQSDLPPDGPGFFATAMLRGAADGVMVARLTAGPQSLSPIIARAELPLIVIPTEEGALLRLGANSQPVAPTEFMVLTRDEDWEVTFVRDVRVNVLSVSAGFFGGRKIRMTDFGGSRVAESRGLGAVLRQMAETAADTMKTLSDVDWAAVDQSLAELLLTYVSEPLLVGQESPGTATTAALLHRITRTIERRLDDPDLSAAKVSRLEGISERYLQKLFEGTGESFGHYLRERRLQRTRIELSNPQEAHLSVAEIAYRCGFTDAANFSRAFRERFGLSPRAFRQKQAEQLLEAAKVRDQRGWPGQALATWRGPLAPKGAGNDSRGPDNDAGRHPGESASGPMHHHLSVDASRVHWGYFSRSLKPLIEIASGDTITVETLTQHASDDPERMIVGDPGAESVFRWTRDGKGVERRGAGPIDASVLGRGAGEGFGVHICTGPIAVTGAEPGDVLEVRILDVAPRPSSNPDFAGRSFGSSVAAWWGYHYGELLGEPRPREVVTIYEIVNDADEPHAVALYDFLWEPQSDPFGTVHATYDYPGVPVAPGSVTRRYNVLEGVRIPLRPHFGVIAVAPKEAELVDSIPPSYFGGNLDNWRLGKGSAVYLPVAVPGALLSVGDSHASQGDGELAGTAIECSMTGTFKVILHKRQTLAEKPFADLSYPLIETETEWILTGFSHPNYLAEFGTKAQSEVYATSSLDLAMKDAFRKARRFLMSAHGLNEDEAIALISAAVDFGVTQVVDGNWGVHAIIRKSLLSGR</sequence>
<dbReference type="Gene3D" id="2.60.120.580">
    <property type="entry name" value="Acetamidase/Formamidase-like domains"/>
    <property type="match status" value="2"/>
</dbReference>
<dbReference type="SUPFAM" id="SSF46689">
    <property type="entry name" value="Homeodomain-like"/>
    <property type="match status" value="1"/>
</dbReference>
<evidence type="ECO:0000313" key="7">
    <source>
        <dbReference type="Proteomes" id="UP000223606"/>
    </source>
</evidence>
<evidence type="ECO:0000256" key="3">
    <source>
        <dbReference type="ARBA" id="ARBA00023163"/>
    </source>
</evidence>
<dbReference type="Pfam" id="PF03069">
    <property type="entry name" value="FmdA_AmdA"/>
    <property type="match status" value="2"/>
</dbReference>
<evidence type="ECO:0000256" key="2">
    <source>
        <dbReference type="ARBA" id="ARBA00023125"/>
    </source>
</evidence>
<dbReference type="EMBL" id="LT960614">
    <property type="protein sequence ID" value="SON55653.1"/>
    <property type="molecule type" value="Genomic_DNA"/>
</dbReference>
<proteinExistence type="predicted"/>
<dbReference type="PANTHER" id="PTHR31891:SF1">
    <property type="entry name" value="FORMAMIDASE C869.04-RELATED"/>
    <property type="match status" value="1"/>
</dbReference>
<keyword evidence="1" id="KW-0805">Transcription regulation</keyword>